<accession>A0A0A9CH67</accession>
<name>A0A0A9CH67_ARUDO</name>
<reference evidence="1" key="2">
    <citation type="journal article" date="2015" name="Data Brief">
        <title>Shoot transcriptome of the giant reed, Arundo donax.</title>
        <authorList>
            <person name="Barrero R.A."/>
            <person name="Guerrero F.D."/>
            <person name="Moolhuijzen P."/>
            <person name="Goolsby J.A."/>
            <person name="Tidwell J."/>
            <person name="Bellgard S.E."/>
            <person name="Bellgard M.I."/>
        </authorList>
    </citation>
    <scope>NUCLEOTIDE SEQUENCE</scope>
    <source>
        <tissue evidence="1">Shoot tissue taken approximately 20 cm above the soil surface</tissue>
    </source>
</reference>
<reference evidence="1" key="1">
    <citation type="submission" date="2014-09" db="EMBL/GenBank/DDBJ databases">
        <authorList>
            <person name="Magalhaes I.L.F."/>
            <person name="Oliveira U."/>
            <person name="Santos F.R."/>
            <person name="Vidigal T.H.D.A."/>
            <person name="Brescovit A.D."/>
            <person name="Santos A.J."/>
        </authorList>
    </citation>
    <scope>NUCLEOTIDE SEQUENCE</scope>
    <source>
        <tissue evidence="1">Shoot tissue taken approximately 20 cm above the soil surface</tissue>
    </source>
</reference>
<evidence type="ECO:0000313" key="1">
    <source>
        <dbReference type="EMBL" id="JAD74931.1"/>
    </source>
</evidence>
<dbReference type="EMBL" id="GBRH01222964">
    <property type="protein sequence ID" value="JAD74931.1"/>
    <property type="molecule type" value="Transcribed_RNA"/>
</dbReference>
<protein>
    <submittedName>
        <fullName evidence="1">Uncharacterized protein</fullName>
    </submittedName>
</protein>
<sequence length="74" mass="9180">MLKKRRRKRRPKKQKMEVGMELLLLLKMNHQNLFLMNQKRIKELQEIRTMKRTLRDLGLLPMKTPRLILMLQKR</sequence>
<organism evidence="1">
    <name type="scientific">Arundo donax</name>
    <name type="common">Giant reed</name>
    <name type="synonym">Donax arundinaceus</name>
    <dbReference type="NCBI Taxonomy" id="35708"/>
    <lineage>
        <taxon>Eukaryota</taxon>
        <taxon>Viridiplantae</taxon>
        <taxon>Streptophyta</taxon>
        <taxon>Embryophyta</taxon>
        <taxon>Tracheophyta</taxon>
        <taxon>Spermatophyta</taxon>
        <taxon>Magnoliopsida</taxon>
        <taxon>Liliopsida</taxon>
        <taxon>Poales</taxon>
        <taxon>Poaceae</taxon>
        <taxon>PACMAD clade</taxon>
        <taxon>Arundinoideae</taxon>
        <taxon>Arundineae</taxon>
        <taxon>Arundo</taxon>
    </lineage>
</organism>
<proteinExistence type="predicted"/>
<dbReference type="AlphaFoldDB" id="A0A0A9CH67"/>